<evidence type="ECO:0000313" key="4">
    <source>
        <dbReference type="Proteomes" id="UP000676336"/>
    </source>
</evidence>
<dbReference type="EMBL" id="CAJOBI010055064">
    <property type="protein sequence ID" value="CAF4390390.1"/>
    <property type="molecule type" value="Genomic_DNA"/>
</dbReference>
<feature type="non-terminal residue" evidence="3">
    <location>
        <position position="1"/>
    </location>
</feature>
<gene>
    <name evidence="2" type="ORF">SMN809_LOCUS29974</name>
    <name evidence="3" type="ORF">SMN809_LOCUS29980</name>
</gene>
<dbReference type="Gene3D" id="3.30.505.10">
    <property type="entry name" value="SH2 domain"/>
    <property type="match status" value="1"/>
</dbReference>
<feature type="non-terminal residue" evidence="3">
    <location>
        <position position="93"/>
    </location>
</feature>
<comment type="caution">
    <text evidence="3">The sequence shown here is derived from an EMBL/GenBank/DDBJ whole genome shotgun (WGS) entry which is preliminary data.</text>
</comment>
<evidence type="ECO:0000313" key="3">
    <source>
        <dbReference type="EMBL" id="CAF4390390.1"/>
    </source>
</evidence>
<name>A0A8S2VBK3_9BILA</name>
<feature type="compositionally biased region" description="Low complexity" evidence="1">
    <location>
        <begin position="18"/>
        <end position="44"/>
    </location>
</feature>
<organism evidence="3 4">
    <name type="scientific">Rotaria magnacalcarata</name>
    <dbReference type="NCBI Taxonomy" id="392030"/>
    <lineage>
        <taxon>Eukaryota</taxon>
        <taxon>Metazoa</taxon>
        <taxon>Spiralia</taxon>
        <taxon>Gnathifera</taxon>
        <taxon>Rotifera</taxon>
        <taxon>Eurotatoria</taxon>
        <taxon>Bdelloidea</taxon>
        <taxon>Philodinida</taxon>
        <taxon>Philodinidae</taxon>
        <taxon>Rotaria</taxon>
    </lineage>
</organism>
<dbReference type="InterPro" id="IPR036860">
    <property type="entry name" value="SH2_dom_sf"/>
</dbReference>
<dbReference type="EMBL" id="CAJOBI010055019">
    <property type="protein sequence ID" value="CAF4390239.1"/>
    <property type="molecule type" value="Genomic_DNA"/>
</dbReference>
<protein>
    <submittedName>
        <fullName evidence="3">Uncharacterized protein</fullName>
    </submittedName>
</protein>
<sequence>VSDIVTHKYYRNLSQPLPSATPTGSTTPAQTAATTIPSSTTGPPLASAEAQRILNNLLIEDKRRNPTRIRYYITISREYPTKFLLSYMPVRKP</sequence>
<evidence type="ECO:0000313" key="2">
    <source>
        <dbReference type="EMBL" id="CAF4390239.1"/>
    </source>
</evidence>
<dbReference type="Proteomes" id="UP000676336">
    <property type="component" value="Unassembled WGS sequence"/>
</dbReference>
<accession>A0A8S2VBK3</accession>
<evidence type="ECO:0000256" key="1">
    <source>
        <dbReference type="SAM" id="MobiDB-lite"/>
    </source>
</evidence>
<feature type="region of interest" description="Disordered" evidence="1">
    <location>
        <begin position="15"/>
        <end position="45"/>
    </location>
</feature>
<proteinExistence type="predicted"/>
<reference evidence="3" key="1">
    <citation type="submission" date="2021-02" db="EMBL/GenBank/DDBJ databases">
        <authorList>
            <person name="Nowell W R."/>
        </authorList>
    </citation>
    <scope>NUCLEOTIDE SEQUENCE</scope>
</reference>
<dbReference type="AlphaFoldDB" id="A0A8S2VBK3"/>